<gene>
    <name evidence="4" type="ORF">N7472_005507</name>
</gene>
<comment type="caution">
    <text evidence="4">The sequence shown here is derived from an EMBL/GenBank/DDBJ whole genome shotgun (WGS) entry which is preliminary data.</text>
</comment>
<dbReference type="Proteomes" id="UP001150879">
    <property type="component" value="Unassembled WGS sequence"/>
</dbReference>
<accession>A0A9W9MFJ4</accession>
<evidence type="ECO:0000313" key="4">
    <source>
        <dbReference type="EMBL" id="KAJ5200303.1"/>
    </source>
</evidence>
<proteinExistence type="predicted"/>
<feature type="signal peptide" evidence="3">
    <location>
        <begin position="1"/>
        <end position="22"/>
    </location>
</feature>
<feature type="transmembrane region" description="Helical" evidence="2">
    <location>
        <begin position="224"/>
        <end position="244"/>
    </location>
</feature>
<evidence type="ECO:0000256" key="2">
    <source>
        <dbReference type="SAM" id="Phobius"/>
    </source>
</evidence>
<keyword evidence="2" id="KW-0472">Membrane</keyword>
<evidence type="ECO:0000256" key="1">
    <source>
        <dbReference type="SAM" id="MobiDB-lite"/>
    </source>
</evidence>
<keyword evidence="3" id="KW-0732">Signal</keyword>
<evidence type="ECO:0000256" key="3">
    <source>
        <dbReference type="SAM" id="SignalP"/>
    </source>
</evidence>
<sequence length="469" mass="51792">MLLKLSRISALISTLNILVCQAAFVRKFECSSTETFNALDGPFRVESLHGTLGKIDNSTVLSLSILAIHDTARFTCSDLDLAWLEASLRFHVLGIPVGHVKNFSTNCPLPITKTLTPPEGSLFSSYELFYSLGNAHRLQTVVSDVDFRTREGVQLDCVTPKITPDIGTAASAIFTYLPAAVMVLVGIASWKTHANDGSIMSIESRSPWSILGTVWRITLDLADYLRYLQFIFLTGSLTLGYPGFYQPIVSKVAWSSLLYWIGPIDHGFTYPGVEDGLYAVNGTYGLEYMAQTLGFPTMPDVMINSFINLFILTFGVVVGILILFLITSELGRGLLSLVTWSAGIVLMGMILSLFSLPLLSFLSYEWILTGYLPKYRIIIVGFSVAIIVYSNLHITHHINRQTEASDCSSPDSLAQRGSFTSPMPDSPGPATQESRNILQEWAARVVEILNHPMKKKEKGFQVMRPPRQG</sequence>
<dbReference type="AlphaFoldDB" id="A0A9W9MFJ4"/>
<keyword evidence="2" id="KW-0812">Transmembrane</keyword>
<feature type="transmembrane region" description="Helical" evidence="2">
    <location>
        <begin position="306"/>
        <end position="326"/>
    </location>
</feature>
<protein>
    <submittedName>
        <fullName evidence="4">TRP-like family</fullName>
    </submittedName>
</protein>
<dbReference type="GO" id="GO:0016020">
    <property type="term" value="C:membrane"/>
    <property type="evidence" value="ECO:0007669"/>
    <property type="project" value="TreeGrafter"/>
</dbReference>
<keyword evidence="5" id="KW-1185">Reference proteome</keyword>
<dbReference type="PANTHER" id="PTHR31145">
    <property type="entry name" value="INTEGRAL MEMBRANE PROTEIN (AFU_ORTHOLOGUE AFUA_7G01610)"/>
    <property type="match status" value="1"/>
</dbReference>
<feature type="transmembrane region" description="Helical" evidence="2">
    <location>
        <begin position="169"/>
        <end position="190"/>
    </location>
</feature>
<reference evidence="4" key="2">
    <citation type="journal article" date="2023" name="IMA Fungus">
        <title>Comparative genomic study of the Penicillium genus elucidates a diverse pangenome and 15 lateral gene transfer events.</title>
        <authorList>
            <person name="Petersen C."/>
            <person name="Sorensen T."/>
            <person name="Nielsen M.R."/>
            <person name="Sondergaard T.E."/>
            <person name="Sorensen J.L."/>
            <person name="Fitzpatrick D.A."/>
            <person name="Frisvad J.C."/>
            <person name="Nielsen K.L."/>
        </authorList>
    </citation>
    <scope>NUCLEOTIDE SEQUENCE</scope>
    <source>
        <strain evidence="4">IBT 16849</strain>
    </source>
</reference>
<dbReference type="InterPro" id="IPR040241">
    <property type="entry name" value="TRP_Flc/Pkd2-like"/>
</dbReference>
<feature type="transmembrane region" description="Helical" evidence="2">
    <location>
        <begin position="375"/>
        <end position="392"/>
    </location>
</feature>
<dbReference type="GO" id="GO:0055085">
    <property type="term" value="P:transmembrane transport"/>
    <property type="evidence" value="ECO:0007669"/>
    <property type="project" value="TreeGrafter"/>
</dbReference>
<feature type="region of interest" description="Disordered" evidence="1">
    <location>
        <begin position="403"/>
        <end position="433"/>
    </location>
</feature>
<dbReference type="EMBL" id="JAPQKP010000003">
    <property type="protein sequence ID" value="KAJ5200303.1"/>
    <property type="molecule type" value="Genomic_DNA"/>
</dbReference>
<name>A0A9W9MFJ4_9EURO</name>
<dbReference type="PANTHER" id="PTHR31145:SF8">
    <property type="entry name" value="INTEGRAL MEMBRANE PROTEIN (AFU_ORTHOLOGUE AFUA_2G17475)"/>
    <property type="match status" value="1"/>
</dbReference>
<reference evidence="4" key="1">
    <citation type="submission" date="2022-11" db="EMBL/GenBank/DDBJ databases">
        <authorList>
            <person name="Petersen C."/>
        </authorList>
    </citation>
    <scope>NUCLEOTIDE SEQUENCE</scope>
    <source>
        <strain evidence="4">IBT 16849</strain>
    </source>
</reference>
<feature type="chain" id="PRO_5040818690" evidence="3">
    <location>
        <begin position="23"/>
        <end position="469"/>
    </location>
</feature>
<evidence type="ECO:0000313" key="5">
    <source>
        <dbReference type="Proteomes" id="UP001150879"/>
    </source>
</evidence>
<organism evidence="4 5">
    <name type="scientific">Penicillium cf. griseofulvum</name>
    <dbReference type="NCBI Taxonomy" id="2972120"/>
    <lineage>
        <taxon>Eukaryota</taxon>
        <taxon>Fungi</taxon>
        <taxon>Dikarya</taxon>
        <taxon>Ascomycota</taxon>
        <taxon>Pezizomycotina</taxon>
        <taxon>Eurotiomycetes</taxon>
        <taxon>Eurotiomycetidae</taxon>
        <taxon>Eurotiales</taxon>
        <taxon>Aspergillaceae</taxon>
        <taxon>Penicillium</taxon>
    </lineage>
</organism>
<keyword evidence="2" id="KW-1133">Transmembrane helix</keyword>
<feature type="transmembrane region" description="Helical" evidence="2">
    <location>
        <begin position="333"/>
        <end position="355"/>
    </location>
</feature>